<feature type="compositionally biased region" description="Low complexity" evidence="1">
    <location>
        <begin position="35"/>
        <end position="53"/>
    </location>
</feature>
<proteinExistence type="predicted"/>
<feature type="region of interest" description="Disordered" evidence="1">
    <location>
        <begin position="1"/>
        <end position="88"/>
    </location>
</feature>
<gene>
    <name evidence="2" type="ORF">HETSPECPRED_006342</name>
</gene>
<evidence type="ECO:0000256" key="1">
    <source>
        <dbReference type="SAM" id="MobiDB-lite"/>
    </source>
</evidence>
<name>A0A8H3FIA0_9LECA</name>
<dbReference type="Proteomes" id="UP000664521">
    <property type="component" value="Unassembled WGS sequence"/>
</dbReference>
<organism evidence="2 3">
    <name type="scientific">Heterodermia speciosa</name>
    <dbReference type="NCBI Taxonomy" id="116794"/>
    <lineage>
        <taxon>Eukaryota</taxon>
        <taxon>Fungi</taxon>
        <taxon>Dikarya</taxon>
        <taxon>Ascomycota</taxon>
        <taxon>Pezizomycotina</taxon>
        <taxon>Lecanoromycetes</taxon>
        <taxon>OSLEUM clade</taxon>
        <taxon>Lecanoromycetidae</taxon>
        <taxon>Caliciales</taxon>
        <taxon>Physciaceae</taxon>
        <taxon>Heterodermia</taxon>
    </lineage>
</organism>
<sequence>MASGRGKGDPMAGLLSGLGGIDPNLFNKPTMGQLKSKQPAPAATPKPANATSKSDTIAAVGSPIKPDAGASDSFSSRKSSASRGPEQSAFAKLVAPSAGLDDLDSFFRSAKPSAAPSYAGSYAASPANMASPAASLGLPNDHSDFDLFGSLSNSTAQPAKNHAAAAASAPATQQYSGAVDPFDLFGEGSTVPASAAAASAAPKASIVADDSLFGDVDGYQGNTTAIARPAAAPFAFCIVHCDNSLFWHVDDYQDEPLHKSMQDKHACSIGGLSARYDDLWTQAAMQCFAGPFKP</sequence>
<keyword evidence="3" id="KW-1185">Reference proteome</keyword>
<dbReference type="EMBL" id="CAJPDS010000041">
    <property type="protein sequence ID" value="CAF9926471.1"/>
    <property type="molecule type" value="Genomic_DNA"/>
</dbReference>
<comment type="caution">
    <text evidence="2">The sequence shown here is derived from an EMBL/GenBank/DDBJ whole genome shotgun (WGS) entry which is preliminary data.</text>
</comment>
<reference evidence="2" key="1">
    <citation type="submission" date="2021-03" db="EMBL/GenBank/DDBJ databases">
        <authorList>
            <person name="Tagirdzhanova G."/>
        </authorList>
    </citation>
    <scope>NUCLEOTIDE SEQUENCE</scope>
</reference>
<accession>A0A8H3FIA0</accession>
<feature type="compositionally biased region" description="Low complexity" evidence="1">
    <location>
        <begin position="68"/>
        <end position="82"/>
    </location>
</feature>
<evidence type="ECO:0000313" key="2">
    <source>
        <dbReference type="EMBL" id="CAF9926471.1"/>
    </source>
</evidence>
<evidence type="ECO:0000313" key="3">
    <source>
        <dbReference type="Proteomes" id="UP000664521"/>
    </source>
</evidence>
<dbReference type="AlphaFoldDB" id="A0A8H3FIA0"/>
<protein>
    <submittedName>
        <fullName evidence="2">Uncharacterized protein</fullName>
    </submittedName>
</protein>